<gene>
    <name evidence="1" type="ORF">LCGC14_0608930</name>
</gene>
<dbReference type="SUPFAM" id="SSF47413">
    <property type="entry name" value="lambda repressor-like DNA-binding domains"/>
    <property type="match status" value="1"/>
</dbReference>
<dbReference type="CDD" id="cd00093">
    <property type="entry name" value="HTH_XRE"/>
    <property type="match status" value="1"/>
</dbReference>
<dbReference type="InterPro" id="IPR001387">
    <property type="entry name" value="Cro/C1-type_HTH"/>
</dbReference>
<dbReference type="InterPro" id="IPR010982">
    <property type="entry name" value="Lambda_DNA-bd_dom_sf"/>
</dbReference>
<sequence>MTKTMANHQLVEAWLAMNERSQAYLAKHIKVNPAIVSRFMNGMDVSAKVLLKMAEVTRLQLRIEFCKGCGKVINFTHPCPCSRKGVIR</sequence>
<reference evidence="1" key="1">
    <citation type="journal article" date="2015" name="Nature">
        <title>Complex archaea that bridge the gap between prokaryotes and eukaryotes.</title>
        <authorList>
            <person name="Spang A."/>
            <person name="Saw J.H."/>
            <person name="Jorgensen S.L."/>
            <person name="Zaremba-Niedzwiedzka K."/>
            <person name="Martijn J."/>
            <person name="Lind A.E."/>
            <person name="van Eijk R."/>
            <person name="Schleper C."/>
            <person name="Guy L."/>
            <person name="Ettema T.J."/>
        </authorList>
    </citation>
    <scope>NUCLEOTIDE SEQUENCE</scope>
</reference>
<proteinExistence type="predicted"/>
<accession>A0A0F9R8F9</accession>
<organism evidence="1">
    <name type="scientific">marine sediment metagenome</name>
    <dbReference type="NCBI Taxonomy" id="412755"/>
    <lineage>
        <taxon>unclassified sequences</taxon>
        <taxon>metagenomes</taxon>
        <taxon>ecological metagenomes</taxon>
    </lineage>
</organism>
<dbReference type="EMBL" id="LAZR01001004">
    <property type="protein sequence ID" value="KKN52775.1"/>
    <property type="molecule type" value="Genomic_DNA"/>
</dbReference>
<name>A0A0F9R8F9_9ZZZZ</name>
<dbReference type="GO" id="GO:0003677">
    <property type="term" value="F:DNA binding"/>
    <property type="evidence" value="ECO:0007669"/>
    <property type="project" value="InterPro"/>
</dbReference>
<protein>
    <submittedName>
        <fullName evidence="1">Uncharacterized protein</fullName>
    </submittedName>
</protein>
<dbReference type="AlphaFoldDB" id="A0A0F9R8F9"/>
<comment type="caution">
    <text evidence="1">The sequence shown here is derived from an EMBL/GenBank/DDBJ whole genome shotgun (WGS) entry which is preliminary data.</text>
</comment>
<evidence type="ECO:0000313" key="1">
    <source>
        <dbReference type="EMBL" id="KKN52775.1"/>
    </source>
</evidence>